<evidence type="ECO:0000256" key="11">
    <source>
        <dbReference type="ARBA" id="ARBA00023235"/>
    </source>
</evidence>
<evidence type="ECO:0000256" key="17">
    <source>
        <dbReference type="HAMAP-Rule" id="MF_01965"/>
    </source>
</evidence>
<comment type="function">
    <text evidence="18">Catalyzes the epimerization of the S- and R-forms of NAD(P)HX, a damaged form of NAD(P)H that is a result of enzymatic or heat-dependent hydration. This is a prerequisite for the S-specific NAD(P)H-hydrate dehydratase to allow the repair of both epimers of NAD(P)HX.</text>
</comment>
<feature type="binding site" evidence="18">
    <location>
        <position position="59"/>
    </location>
    <ligand>
        <name>K(+)</name>
        <dbReference type="ChEBI" id="CHEBI:29103"/>
    </ligand>
</feature>
<keyword evidence="23" id="KW-1185">Reference proteome</keyword>
<feature type="domain" description="YjeF N-terminal" evidence="21">
    <location>
        <begin position="9"/>
        <end position="217"/>
    </location>
</feature>
<comment type="similarity">
    <text evidence="4 19">In the C-terminal section; belongs to the NnrD/CARKD family.</text>
</comment>
<evidence type="ECO:0000256" key="13">
    <source>
        <dbReference type="ARBA" id="ARBA00023268"/>
    </source>
</evidence>
<dbReference type="CDD" id="cd01171">
    <property type="entry name" value="YXKO-related"/>
    <property type="match status" value="1"/>
</dbReference>
<dbReference type="NCBIfam" id="TIGR00197">
    <property type="entry name" value="yjeF_nterm"/>
    <property type="match status" value="1"/>
</dbReference>
<gene>
    <name evidence="17" type="primary">nnrD</name>
    <name evidence="18" type="synonym">nnrE</name>
    <name evidence="22" type="ORF">FKR84_03020</name>
</gene>
<dbReference type="Gene3D" id="3.40.50.10260">
    <property type="entry name" value="YjeF N-terminal domain"/>
    <property type="match status" value="1"/>
</dbReference>
<evidence type="ECO:0000256" key="4">
    <source>
        <dbReference type="ARBA" id="ARBA00009524"/>
    </source>
</evidence>
<comment type="subunit">
    <text evidence="17">Homotetramer.</text>
</comment>
<evidence type="ECO:0000256" key="8">
    <source>
        <dbReference type="ARBA" id="ARBA00022857"/>
    </source>
</evidence>
<evidence type="ECO:0000259" key="20">
    <source>
        <dbReference type="PROSITE" id="PS51383"/>
    </source>
</evidence>
<feature type="binding site" evidence="18">
    <location>
        <position position="126"/>
    </location>
    <ligand>
        <name>K(+)</name>
        <dbReference type="ChEBI" id="CHEBI:29103"/>
    </ligand>
</feature>
<accession>A0A507ZR13</accession>
<protein>
    <recommendedName>
        <fullName evidence="19">Bifunctional NAD(P)H-hydrate repair enzyme</fullName>
    </recommendedName>
    <alternativeName>
        <fullName evidence="19">Nicotinamide nucleotide repair protein</fullName>
    </alternativeName>
    <domain>
        <recommendedName>
            <fullName evidence="19">ADP-dependent (S)-NAD(P)H-hydrate dehydratase</fullName>
            <ecNumber evidence="19">4.2.1.136</ecNumber>
        </recommendedName>
        <alternativeName>
            <fullName evidence="19">ADP-dependent NAD(P)HX dehydratase</fullName>
        </alternativeName>
    </domain>
    <domain>
        <recommendedName>
            <fullName evidence="19">NAD(P)H-hydrate epimerase</fullName>
            <ecNumber evidence="19">5.1.99.6</ecNumber>
        </recommendedName>
    </domain>
</protein>
<comment type="catalytic activity">
    <reaction evidence="15 17 19">
        <text>(6S)-NADHX + ADP = AMP + phosphate + NADH + H(+)</text>
        <dbReference type="Rhea" id="RHEA:32223"/>
        <dbReference type="ChEBI" id="CHEBI:15378"/>
        <dbReference type="ChEBI" id="CHEBI:43474"/>
        <dbReference type="ChEBI" id="CHEBI:57945"/>
        <dbReference type="ChEBI" id="CHEBI:64074"/>
        <dbReference type="ChEBI" id="CHEBI:456215"/>
        <dbReference type="ChEBI" id="CHEBI:456216"/>
        <dbReference type="EC" id="4.2.1.136"/>
    </reaction>
</comment>
<evidence type="ECO:0000313" key="23">
    <source>
        <dbReference type="Proteomes" id="UP000317169"/>
    </source>
</evidence>
<organism evidence="22 23">
    <name type="scientific">Haloflavibacter putidus</name>
    <dbReference type="NCBI Taxonomy" id="2576776"/>
    <lineage>
        <taxon>Bacteria</taxon>
        <taxon>Pseudomonadati</taxon>
        <taxon>Bacteroidota</taxon>
        <taxon>Flavobacteriia</taxon>
        <taxon>Flavobacteriales</taxon>
        <taxon>Flavobacteriaceae</taxon>
        <taxon>Haloflavibacter</taxon>
    </lineage>
</organism>
<dbReference type="InterPro" id="IPR029056">
    <property type="entry name" value="Ribokinase-like"/>
</dbReference>
<feature type="binding site" evidence="17">
    <location>
        <position position="376"/>
    </location>
    <ligand>
        <name>(6S)-NADPHX</name>
        <dbReference type="ChEBI" id="CHEBI:64076"/>
    </ligand>
</feature>
<evidence type="ECO:0000256" key="19">
    <source>
        <dbReference type="PIRNR" id="PIRNR017184"/>
    </source>
</evidence>
<evidence type="ECO:0000259" key="21">
    <source>
        <dbReference type="PROSITE" id="PS51385"/>
    </source>
</evidence>
<dbReference type="InterPro" id="IPR030677">
    <property type="entry name" value="Nnr"/>
</dbReference>
<comment type="cofactor">
    <cofactor evidence="18 19">
        <name>K(+)</name>
        <dbReference type="ChEBI" id="CHEBI:29103"/>
    </cofactor>
    <text evidence="18 19">Binds 1 potassium ion per subunit.</text>
</comment>
<dbReference type="PIRSF" id="PIRSF017184">
    <property type="entry name" value="Nnr"/>
    <property type="match status" value="1"/>
</dbReference>
<keyword evidence="12 17" id="KW-0456">Lyase</keyword>
<feature type="binding site" evidence="18">
    <location>
        <position position="159"/>
    </location>
    <ligand>
        <name>(6S)-NADPHX</name>
        <dbReference type="ChEBI" id="CHEBI:64076"/>
    </ligand>
</feature>
<dbReference type="Pfam" id="PF01256">
    <property type="entry name" value="Carb_kinase"/>
    <property type="match status" value="1"/>
</dbReference>
<dbReference type="OrthoDB" id="9806925at2"/>
<comment type="function">
    <text evidence="17">Catalyzes the dehydration of the S-form of NAD(P)HX at the expense of ADP, which is converted to AMP. Together with NAD(P)HX epimerase, which catalyzes the epimerization of the S- and R-forms, the enzyme allows the repair of both epimers of NAD(P)HX, a damaged form of NAD(P)H that is a result of enzymatic or heat-dependent hydration.</text>
</comment>
<dbReference type="InterPro" id="IPR036652">
    <property type="entry name" value="YjeF_N_dom_sf"/>
</dbReference>
<feature type="binding site" evidence="18">
    <location>
        <position position="162"/>
    </location>
    <ligand>
        <name>K(+)</name>
        <dbReference type="ChEBI" id="CHEBI:29103"/>
    </ligand>
</feature>
<evidence type="ECO:0000256" key="10">
    <source>
        <dbReference type="ARBA" id="ARBA00023027"/>
    </source>
</evidence>
<comment type="similarity">
    <text evidence="3 19">In the N-terminal section; belongs to the NnrE/AIBP family.</text>
</comment>
<feature type="binding site" evidence="18">
    <location>
        <begin position="58"/>
        <end position="62"/>
    </location>
    <ligand>
        <name>(6S)-NADPHX</name>
        <dbReference type="ChEBI" id="CHEBI:64076"/>
    </ligand>
</feature>
<dbReference type="EC" id="5.1.99.6" evidence="19"/>
<evidence type="ECO:0000256" key="14">
    <source>
        <dbReference type="ARBA" id="ARBA00025153"/>
    </source>
</evidence>
<dbReference type="SUPFAM" id="SSF53613">
    <property type="entry name" value="Ribokinase-like"/>
    <property type="match status" value="1"/>
</dbReference>
<dbReference type="PANTHER" id="PTHR12592">
    <property type="entry name" value="ATP-DEPENDENT (S)-NAD(P)H-HYDRATE DEHYDRATASE FAMILY MEMBER"/>
    <property type="match status" value="1"/>
</dbReference>
<evidence type="ECO:0000256" key="15">
    <source>
        <dbReference type="ARBA" id="ARBA00048238"/>
    </source>
</evidence>
<name>A0A507ZR13_9FLAO</name>
<comment type="similarity">
    <text evidence="18">Belongs to the NnrE/AIBP family.</text>
</comment>
<comment type="catalytic activity">
    <reaction evidence="1 18 19">
        <text>(6R)-NADHX = (6S)-NADHX</text>
        <dbReference type="Rhea" id="RHEA:32215"/>
        <dbReference type="ChEBI" id="CHEBI:64074"/>
        <dbReference type="ChEBI" id="CHEBI:64075"/>
        <dbReference type="EC" id="5.1.99.6"/>
    </reaction>
</comment>
<dbReference type="Pfam" id="PF03853">
    <property type="entry name" value="YjeF_N"/>
    <property type="match status" value="1"/>
</dbReference>
<dbReference type="PROSITE" id="PS01050">
    <property type="entry name" value="YJEF_C_2"/>
    <property type="match status" value="1"/>
</dbReference>
<keyword evidence="5 18" id="KW-0479">Metal-binding</keyword>
<evidence type="ECO:0000256" key="1">
    <source>
        <dbReference type="ARBA" id="ARBA00000013"/>
    </source>
</evidence>
<keyword evidence="7 17" id="KW-0067">ATP-binding</keyword>
<evidence type="ECO:0000256" key="3">
    <source>
        <dbReference type="ARBA" id="ARBA00006001"/>
    </source>
</evidence>
<dbReference type="NCBIfam" id="TIGR00196">
    <property type="entry name" value="yjeF_cterm"/>
    <property type="match status" value="1"/>
</dbReference>
<keyword evidence="9 18" id="KW-0630">Potassium</keyword>
<dbReference type="GO" id="GO:0052855">
    <property type="term" value="F:ADP-dependent NAD(P)H-hydrate dehydratase activity"/>
    <property type="evidence" value="ECO:0007669"/>
    <property type="project" value="UniProtKB-UniRule"/>
</dbReference>
<comment type="catalytic activity">
    <reaction evidence="2 18 19">
        <text>(6R)-NADPHX = (6S)-NADPHX</text>
        <dbReference type="Rhea" id="RHEA:32227"/>
        <dbReference type="ChEBI" id="CHEBI:64076"/>
        <dbReference type="ChEBI" id="CHEBI:64077"/>
        <dbReference type="EC" id="5.1.99.6"/>
    </reaction>
</comment>
<keyword evidence="13" id="KW-0511">Multifunctional enzyme</keyword>
<evidence type="ECO:0000256" key="12">
    <source>
        <dbReference type="ARBA" id="ARBA00023239"/>
    </source>
</evidence>
<dbReference type="PROSITE" id="PS51385">
    <property type="entry name" value="YJEF_N"/>
    <property type="match status" value="1"/>
</dbReference>
<keyword evidence="10 17" id="KW-0520">NAD</keyword>
<dbReference type="GO" id="GO:0005524">
    <property type="term" value="F:ATP binding"/>
    <property type="evidence" value="ECO:0007669"/>
    <property type="project" value="UniProtKB-UniRule"/>
</dbReference>
<dbReference type="Proteomes" id="UP000317169">
    <property type="component" value="Unassembled WGS sequence"/>
</dbReference>
<comment type="similarity">
    <text evidence="17">Belongs to the NnrD/CARKD family.</text>
</comment>
<dbReference type="GO" id="GO:0046872">
    <property type="term" value="F:metal ion binding"/>
    <property type="evidence" value="ECO:0007669"/>
    <property type="project" value="UniProtKB-UniRule"/>
</dbReference>
<proteinExistence type="inferred from homology"/>
<comment type="catalytic activity">
    <reaction evidence="16 17 19">
        <text>(6S)-NADPHX + ADP = AMP + phosphate + NADPH + H(+)</text>
        <dbReference type="Rhea" id="RHEA:32235"/>
        <dbReference type="ChEBI" id="CHEBI:15378"/>
        <dbReference type="ChEBI" id="CHEBI:43474"/>
        <dbReference type="ChEBI" id="CHEBI:57783"/>
        <dbReference type="ChEBI" id="CHEBI:64076"/>
        <dbReference type="ChEBI" id="CHEBI:456215"/>
        <dbReference type="ChEBI" id="CHEBI:456216"/>
        <dbReference type="EC" id="4.2.1.136"/>
    </reaction>
</comment>
<dbReference type="HAMAP" id="MF_01966">
    <property type="entry name" value="NADHX_epimerase"/>
    <property type="match status" value="1"/>
</dbReference>
<evidence type="ECO:0000313" key="22">
    <source>
        <dbReference type="EMBL" id="TQD40186.1"/>
    </source>
</evidence>
<comment type="function">
    <text evidence="14 19">Bifunctional enzyme that catalyzes the epimerization of the S- and R-forms of NAD(P)HX and the dehydration of the S-form of NAD(P)HX at the expense of ADP, which is converted to AMP. This allows the repair of both epimers of NAD(P)HX, a damaged form of NAD(P)H that is a result of enzymatic or heat-dependent hydration.</text>
</comment>
<dbReference type="InterPro" id="IPR017953">
    <property type="entry name" value="Carbohydrate_kinase_pred_CS"/>
</dbReference>
<dbReference type="SUPFAM" id="SSF64153">
    <property type="entry name" value="YjeF N-terminal domain-like"/>
    <property type="match status" value="1"/>
</dbReference>
<evidence type="ECO:0000256" key="7">
    <source>
        <dbReference type="ARBA" id="ARBA00022840"/>
    </source>
</evidence>
<dbReference type="PROSITE" id="PS51383">
    <property type="entry name" value="YJEF_C_3"/>
    <property type="match status" value="1"/>
</dbReference>
<dbReference type="GO" id="GO:0046496">
    <property type="term" value="P:nicotinamide nucleotide metabolic process"/>
    <property type="evidence" value="ECO:0007669"/>
    <property type="project" value="UniProtKB-UniRule"/>
</dbReference>
<evidence type="ECO:0000256" key="5">
    <source>
        <dbReference type="ARBA" id="ARBA00022723"/>
    </source>
</evidence>
<dbReference type="HAMAP" id="MF_01965">
    <property type="entry name" value="NADHX_dehydratase"/>
    <property type="match status" value="1"/>
</dbReference>
<dbReference type="EC" id="4.2.1.136" evidence="19"/>
<dbReference type="RefSeq" id="WP_141420716.1">
    <property type="nucleotide sequence ID" value="NZ_VIAR01000002.1"/>
</dbReference>
<keyword evidence="6 17" id="KW-0547">Nucleotide-binding</keyword>
<dbReference type="AlphaFoldDB" id="A0A507ZR13"/>
<feature type="binding site" evidence="17">
    <location>
        <position position="440"/>
    </location>
    <ligand>
        <name>(6S)-NADPHX</name>
        <dbReference type="ChEBI" id="CHEBI:64076"/>
    </ligand>
</feature>
<keyword evidence="11 18" id="KW-0413">Isomerase</keyword>
<feature type="binding site" evidence="18">
    <location>
        <begin position="130"/>
        <end position="136"/>
    </location>
    <ligand>
        <name>(6S)-NADPHX</name>
        <dbReference type="ChEBI" id="CHEBI:64076"/>
    </ligand>
</feature>
<comment type="cofactor">
    <cofactor evidence="17">
        <name>Mg(2+)</name>
        <dbReference type="ChEBI" id="CHEBI:18420"/>
    </cofactor>
</comment>
<evidence type="ECO:0000256" key="6">
    <source>
        <dbReference type="ARBA" id="ARBA00022741"/>
    </source>
</evidence>
<evidence type="ECO:0000256" key="2">
    <source>
        <dbReference type="ARBA" id="ARBA00000909"/>
    </source>
</evidence>
<dbReference type="GO" id="GO:0052856">
    <property type="term" value="F:NAD(P)HX epimerase activity"/>
    <property type="evidence" value="ECO:0007669"/>
    <property type="project" value="UniProtKB-UniRule"/>
</dbReference>
<dbReference type="InterPro" id="IPR004443">
    <property type="entry name" value="YjeF_N_dom"/>
</dbReference>
<feature type="binding site" evidence="17">
    <location>
        <position position="325"/>
    </location>
    <ligand>
        <name>(6S)-NADPHX</name>
        <dbReference type="ChEBI" id="CHEBI:64076"/>
    </ligand>
</feature>
<dbReference type="GO" id="GO:0110051">
    <property type="term" value="P:metabolite repair"/>
    <property type="evidence" value="ECO:0007669"/>
    <property type="project" value="TreeGrafter"/>
</dbReference>
<evidence type="ECO:0000256" key="16">
    <source>
        <dbReference type="ARBA" id="ARBA00049209"/>
    </source>
</evidence>
<evidence type="ECO:0000256" key="18">
    <source>
        <dbReference type="HAMAP-Rule" id="MF_01966"/>
    </source>
</evidence>
<reference evidence="22 23" key="1">
    <citation type="submission" date="2019-06" db="EMBL/GenBank/DDBJ databases">
        <title>Flavibacter putida gen. nov., sp. nov., a novel marine bacterium of the family Flavobacteriaceae isolated from coastal seawater.</title>
        <authorList>
            <person name="Feng X."/>
        </authorList>
    </citation>
    <scope>NUCLEOTIDE SEQUENCE [LARGE SCALE GENOMIC DNA]</scope>
    <source>
        <strain evidence="22 23">PLHSN227</strain>
    </source>
</reference>
<feature type="domain" description="YjeF C-terminal" evidence="20">
    <location>
        <begin position="227"/>
        <end position="499"/>
    </location>
</feature>
<dbReference type="InterPro" id="IPR000631">
    <property type="entry name" value="CARKD"/>
</dbReference>
<comment type="caution">
    <text evidence="22">The sequence shown here is derived from an EMBL/GenBank/DDBJ whole genome shotgun (WGS) entry which is preliminary data.</text>
</comment>
<feature type="binding site" evidence="17">
    <location>
        <position position="439"/>
    </location>
    <ligand>
        <name>AMP</name>
        <dbReference type="ChEBI" id="CHEBI:456215"/>
    </ligand>
</feature>
<evidence type="ECO:0000256" key="9">
    <source>
        <dbReference type="ARBA" id="ARBA00022958"/>
    </source>
</evidence>
<dbReference type="EMBL" id="VIAR01000002">
    <property type="protein sequence ID" value="TQD40186.1"/>
    <property type="molecule type" value="Genomic_DNA"/>
</dbReference>
<dbReference type="PANTHER" id="PTHR12592:SF0">
    <property type="entry name" value="ATP-DEPENDENT (S)-NAD(P)H-HYDRATE DEHYDRATASE"/>
    <property type="match status" value="1"/>
</dbReference>
<comment type="caution">
    <text evidence="17">Lacks conserved residue(s) required for the propagation of feature annotation.</text>
</comment>
<sequence length="504" mass="55429">MKIFSKQNIYDADKQTIKTQKITSEVLMERAATQVFEWLKKNLPENTPVINILCGVGNNGGDGLAIARMLLNENYKVEVYIVNFSEKRSDDFLHNLDKLKQKDVWPNFINKDSDFPDFKANQIIIDAIFGIGLNRPPEKWLRKFIQKINQSKAYVVAIDIPSGLYLDAVPKEKDSILIANTTVSFQLPKLIFFLPETANYCGNLQIIPIGLDEKFIAETPTEAILITPREVANLYRPRQKYAHKGTFGHCLVVGGSYGKMGSVCLSTKAALRAGAGKVTALIPKCGYEILQSSVPEAMTISSESDKFLAPTKLDIEPNVICFGIGADTKKETVALLKNLLQTQKSKFVIDADGLNILAENKELLELLPKDSILTPHPGELKRLIGEWEDDFDKLEKAKAFAEKYAIILVIKGANTISITNKKMYVNTSGNPGMATAGSGDVLTGIIGGLLAQNYAPDIATVFGVYLHGRAGDEAAKTNSFEAMIAGDIIANLGKSFQSLFENNQ</sequence>
<keyword evidence="8 17" id="KW-0521">NADP</keyword>
<feature type="binding site" evidence="17">
    <location>
        <begin position="411"/>
        <end position="415"/>
    </location>
    <ligand>
        <name>AMP</name>
        <dbReference type="ChEBI" id="CHEBI:456215"/>
    </ligand>
</feature>
<dbReference type="Gene3D" id="3.40.1190.20">
    <property type="match status" value="1"/>
</dbReference>